<feature type="region of interest" description="Disordered" evidence="1">
    <location>
        <begin position="64"/>
        <end position="93"/>
    </location>
</feature>
<proteinExistence type="predicted"/>
<gene>
    <name evidence="2" type="ORF">EXIGLDRAFT_717787</name>
    <name evidence="3" type="ORF">EXIGLDRAFT_717788</name>
</gene>
<evidence type="ECO:0000313" key="4">
    <source>
        <dbReference type="Proteomes" id="UP000077266"/>
    </source>
</evidence>
<name>A0A165I5P4_EXIGL</name>
<evidence type="ECO:0000256" key="1">
    <source>
        <dbReference type="SAM" id="MobiDB-lite"/>
    </source>
</evidence>
<dbReference type="EMBL" id="KV425999">
    <property type="protein sequence ID" value="KZV92938.1"/>
    <property type="molecule type" value="Genomic_DNA"/>
</dbReference>
<evidence type="ECO:0000313" key="3">
    <source>
        <dbReference type="EMBL" id="KZV92938.1"/>
    </source>
</evidence>
<evidence type="ECO:0000313" key="2">
    <source>
        <dbReference type="EMBL" id="KZV92935.1"/>
    </source>
</evidence>
<protein>
    <submittedName>
        <fullName evidence="2">Uncharacterized protein</fullName>
    </submittedName>
</protein>
<feature type="compositionally biased region" description="Polar residues" evidence="1">
    <location>
        <begin position="73"/>
        <end position="92"/>
    </location>
</feature>
<dbReference type="Proteomes" id="UP000077266">
    <property type="component" value="Unassembled WGS sequence"/>
</dbReference>
<keyword evidence="4" id="KW-1185">Reference proteome</keyword>
<dbReference type="EMBL" id="KV425999">
    <property type="protein sequence ID" value="KZV92935.1"/>
    <property type="molecule type" value="Genomic_DNA"/>
</dbReference>
<reference evidence="2 4" key="1">
    <citation type="journal article" date="2016" name="Mol. Biol. Evol.">
        <title>Comparative Genomics of Early-Diverging Mushroom-Forming Fungi Provides Insights into the Origins of Lignocellulose Decay Capabilities.</title>
        <authorList>
            <person name="Nagy L.G."/>
            <person name="Riley R."/>
            <person name="Tritt A."/>
            <person name="Adam C."/>
            <person name="Daum C."/>
            <person name="Floudas D."/>
            <person name="Sun H."/>
            <person name="Yadav J.S."/>
            <person name="Pangilinan J."/>
            <person name="Larsson K.H."/>
            <person name="Matsuura K."/>
            <person name="Barry K."/>
            <person name="Labutti K."/>
            <person name="Kuo R."/>
            <person name="Ohm R.A."/>
            <person name="Bhattacharya S.S."/>
            <person name="Shirouzu T."/>
            <person name="Yoshinaga Y."/>
            <person name="Martin F.M."/>
            <person name="Grigoriev I.V."/>
            <person name="Hibbett D.S."/>
        </authorList>
    </citation>
    <scope>NUCLEOTIDE SEQUENCE [LARGE SCALE GENOMIC DNA]</scope>
    <source>
        <strain evidence="2 4">HHB12029</strain>
    </source>
</reference>
<accession>A0A165I5P4</accession>
<sequence length="105" mass="11404">MATARPATSLHTVQLALRKSHVRIPIADIDRASAGVIDRASADVVVHDIHQYGPPGELSYVDGAHSVDDIGQHQVSPAPNRSGSLHTRQSKNPEYLAMDSQIRLY</sequence>
<organism evidence="2 4">
    <name type="scientific">Exidia glandulosa HHB12029</name>
    <dbReference type="NCBI Taxonomy" id="1314781"/>
    <lineage>
        <taxon>Eukaryota</taxon>
        <taxon>Fungi</taxon>
        <taxon>Dikarya</taxon>
        <taxon>Basidiomycota</taxon>
        <taxon>Agaricomycotina</taxon>
        <taxon>Agaricomycetes</taxon>
        <taxon>Auriculariales</taxon>
        <taxon>Exidiaceae</taxon>
        <taxon>Exidia</taxon>
    </lineage>
</organism>
<dbReference type="AlphaFoldDB" id="A0A165I5P4"/>